<evidence type="ECO:0000259" key="4">
    <source>
        <dbReference type="Pfam" id="PF00724"/>
    </source>
</evidence>
<dbReference type="InterPro" id="IPR001155">
    <property type="entry name" value="OxRdtase_FMN_N"/>
</dbReference>
<dbReference type="RefSeq" id="WP_112746480.1">
    <property type="nucleotide sequence ID" value="NZ_QMFY01000003.1"/>
</dbReference>
<comment type="caution">
    <text evidence="5">The sequence shown here is derived from an EMBL/GenBank/DDBJ whole genome shotgun (WGS) entry which is preliminary data.</text>
</comment>
<comment type="similarity">
    <text evidence="2">Belongs to the NADH:flavin oxidoreductase/NADH oxidase family.</text>
</comment>
<dbReference type="SUPFAM" id="SSF51395">
    <property type="entry name" value="FMN-linked oxidoreductases"/>
    <property type="match status" value="1"/>
</dbReference>
<evidence type="ECO:0000313" key="5">
    <source>
        <dbReference type="EMBL" id="RAW01740.1"/>
    </source>
</evidence>
<dbReference type="AlphaFoldDB" id="A0A364Y462"/>
<dbReference type="Proteomes" id="UP000251889">
    <property type="component" value="Unassembled WGS sequence"/>
</dbReference>
<gene>
    <name evidence="5" type="ORF">DQQ10_08820</name>
</gene>
<dbReference type="EMBL" id="QMFY01000003">
    <property type="protein sequence ID" value="RAW01740.1"/>
    <property type="molecule type" value="Genomic_DNA"/>
</dbReference>
<proteinExistence type="inferred from homology"/>
<dbReference type="FunFam" id="3.20.20.70:FF:000059">
    <property type="entry name" value="N-ethylmaleimide reductase, FMN-linked"/>
    <property type="match status" value="1"/>
</dbReference>
<dbReference type="OrthoDB" id="9772736at2"/>
<evidence type="ECO:0000313" key="6">
    <source>
        <dbReference type="Proteomes" id="UP000251889"/>
    </source>
</evidence>
<name>A0A364Y462_9BACT</name>
<dbReference type="Gene3D" id="3.20.20.70">
    <property type="entry name" value="Aldolase class I"/>
    <property type="match status" value="1"/>
</dbReference>
<reference evidence="5 6" key="1">
    <citation type="submission" date="2018-06" db="EMBL/GenBank/DDBJ databases">
        <title>Chryseolinea flavus sp. nov., a member of the phylum Bacteroidetes isolated from soil.</title>
        <authorList>
            <person name="Li Y."/>
            <person name="Wang J."/>
        </authorList>
    </citation>
    <scope>NUCLEOTIDE SEQUENCE [LARGE SCALE GENOMIC DNA]</scope>
    <source>
        <strain evidence="5 6">SDU1-6</strain>
    </source>
</reference>
<comment type="cofactor">
    <cofactor evidence="1">
        <name>FMN</name>
        <dbReference type="ChEBI" id="CHEBI:58210"/>
    </cofactor>
</comment>
<keyword evidence="6" id="KW-1185">Reference proteome</keyword>
<dbReference type="GO" id="GO:0016628">
    <property type="term" value="F:oxidoreductase activity, acting on the CH-CH group of donors, NAD or NADP as acceptor"/>
    <property type="evidence" value="ECO:0007669"/>
    <property type="project" value="UniProtKB-ARBA"/>
</dbReference>
<protein>
    <submittedName>
        <fullName evidence="5">Alkene reductase</fullName>
    </submittedName>
</protein>
<evidence type="ECO:0000256" key="2">
    <source>
        <dbReference type="ARBA" id="ARBA00005979"/>
    </source>
</evidence>
<feature type="domain" description="NADH:flavin oxidoreductase/NADH oxidase N-terminal" evidence="4">
    <location>
        <begin position="6"/>
        <end position="338"/>
    </location>
</feature>
<sequence length="367" mass="39507">MTAKALFSSLHTGSHIFSNRIVMAPLTRSRAIENKPNLLMASYYAQRAEAGLIISEGTSPSPNGLGYPRMPGIFTQAQIDGWKLVTQAVHAKGGKIFVQLMHSGRIGHQLNLPKGAHLVAPSVVQAKGFLSTDQEGKKAYGVPRELTIEGIQNTKEEYVQAAKNAIAAGFDGVELHGANGYLLEQFLSPHTNQRSDDYGGSVENRIRFVLEVASVVADAIGKEKTGIRLSPYGVASDMHAYDEIDETYTKLAAALNEVGLLYIHIADHSASGAPAVPSQVKAAIRREFSNVIIQAGGYDVHRAEADVTSGHADLVAFGKTFINNPDLVDRLRNGKPLNLILDASTFYTSGAKGYTDYPVFEEAAVTI</sequence>
<keyword evidence="3" id="KW-0560">Oxidoreductase</keyword>
<dbReference type="PANTHER" id="PTHR22893">
    <property type="entry name" value="NADH OXIDOREDUCTASE-RELATED"/>
    <property type="match status" value="1"/>
</dbReference>
<dbReference type="CDD" id="cd02933">
    <property type="entry name" value="OYE_like_FMN"/>
    <property type="match status" value="1"/>
</dbReference>
<dbReference type="InterPro" id="IPR045247">
    <property type="entry name" value="Oye-like"/>
</dbReference>
<evidence type="ECO:0000256" key="3">
    <source>
        <dbReference type="ARBA" id="ARBA00023002"/>
    </source>
</evidence>
<dbReference type="PANTHER" id="PTHR22893:SF91">
    <property type="entry name" value="NADPH DEHYDROGENASE 2-RELATED"/>
    <property type="match status" value="1"/>
</dbReference>
<evidence type="ECO:0000256" key="1">
    <source>
        <dbReference type="ARBA" id="ARBA00001917"/>
    </source>
</evidence>
<dbReference type="GO" id="GO:0010181">
    <property type="term" value="F:FMN binding"/>
    <property type="evidence" value="ECO:0007669"/>
    <property type="project" value="InterPro"/>
</dbReference>
<dbReference type="Pfam" id="PF00724">
    <property type="entry name" value="Oxidored_FMN"/>
    <property type="match status" value="1"/>
</dbReference>
<dbReference type="InterPro" id="IPR013785">
    <property type="entry name" value="Aldolase_TIM"/>
</dbReference>
<dbReference type="GO" id="GO:0005829">
    <property type="term" value="C:cytosol"/>
    <property type="evidence" value="ECO:0007669"/>
    <property type="project" value="UniProtKB-ARBA"/>
</dbReference>
<accession>A0A364Y462</accession>
<organism evidence="5 6">
    <name type="scientific">Pseudochryseolinea flava</name>
    <dbReference type="NCBI Taxonomy" id="2059302"/>
    <lineage>
        <taxon>Bacteria</taxon>
        <taxon>Pseudomonadati</taxon>
        <taxon>Bacteroidota</taxon>
        <taxon>Cytophagia</taxon>
        <taxon>Cytophagales</taxon>
        <taxon>Fulvivirgaceae</taxon>
        <taxon>Pseudochryseolinea</taxon>
    </lineage>
</organism>